<dbReference type="AlphaFoldDB" id="A0A2V5LFP6"/>
<evidence type="ECO:0000313" key="3">
    <source>
        <dbReference type="Proteomes" id="UP000247832"/>
    </source>
</evidence>
<name>A0A2V5LFP6_9MICC</name>
<evidence type="ECO:0000313" key="2">
    <source>
        <dbReference type="EMBL" id="PYI69604.1"/>
    </source>
</evidence>
<sequence length="189" mass="19638">MVVSGVVLLGGGIWLGTAVTDPTASEEYAALDATAQTAQQDLARTLTDRQAVSDELDSLKSELTTREEAADAKSTAAGQHEADVKTAEAALKTREAAVKKREDAVTGAEKAKAANTVGDGTWTVGVDVAPGTYRAKADVGSTCYWGIYRTGSNGDDIINNDIPGGGRPSVVLSAGQDFNSTRCGSWEKQ</sequence>
<keyword evidence="3" id="KW-1185">Reference proteome</keyword>
<dbReference type="Proteomes" id="UP000247832">
    <property type="component" value="Unassembled WGS sequence"/>
</dbReference>
<feature type="region of interest" description="Disordered" evidence="1">
    <location>
        <begin position="60"/>
        <end position="82"/>
    </location>
</feature>
<protein>
    <submittedName>
        <fullName evidence="2">Uncharacterized protein</fullName>
    </submittedName>
</protein>
<gene>
    <name evidence="2" type="ORF">CVV68_00370</name>
</gene>
<comment type="caution">
    <text evidence="2">The sequence shown here is derived from an EMBL/GenBank/DDBJ whole genome shotgun (WGS) entry which is preliminary data.</text>
</comment>
<proteinExistence type="predicted"/>
<feature type="compositionally biased region" description="Basic and acidic residues" evidence="1">
    <location>
        <begin position="60"/>
        <end position="71"/>
    </location>
</feature>
<evidence type="ECO:0000256" key="1">
    <source>
        <dbReference type="SAM" id="MobiDB-lite"/>
    </source>
</evidence>
<organism evidence="2 3">
    <name type="scientific">Arthrobacter livingstonensis</name>
    <dbReference type="NCBI Taxonomy" id="670078"/>
    <lineage>
        <taxon>Bacteria</taxon>
        <taxon>Bacillati</taxon>
        <taxon>Actinomycetota</taxon>
        <taxon>Actinomycetes</taxon>
        <taxon>Micrococcales</taxon>
        <taxon>Micrococcaceae</taxon>
        <taxon>Arthrobacter</taxon>
    </lineage>
</organism>
<accession>A0A2V5LFP6</accession>
<reference evidence="2 3" key="1">
    <citation type="submission" date="2018-05" db="EMBL/GenBank/DDBJ databases">
        <title>Genetic diversity of glacier-inhabiting Cryobacterium bacteria in China and description of Cryobacterium mengkeensis sp. nov. and Arthrobacter glacialis sp. nov.</title>
        <authorList>
            <person name="Liu Q."/>
            <person name="Xin Y.-H."/>
        </authorList>
    </citation>
    <scope>NUCLEOTIDE SEQUENCE [LARGE SCALE GENOMIC DNA]</scope>
    <source>
        <strain evidence="2 3">LI2</strain>
    </source>
</reference>
<dbReference type="EMBL" id="QJVD01000001">
    <property type="protein sequence ID" value="PYI69604.1"/>
    <property type="molecule type" value="Genomic_DNA"/>
</dbReference>